<dbReference type="STRING" id="1081109.A0A167ZDR8"/>
<proteinExistence type="inferred from homology"/>
<evidence type="ECO:0000313" key="9">
    <source>
        <dbReference type="EMBL" id="KZZ92526.1"/>
    </source>
</evidence>
<keyword evidence="5" id="KW-0143">Chaperone</keyword>
<evidence type="ECO:0000256" key="2">
    <source>
        <dbReference type="ARBA" id="ARBA00008848"/>
    </source>
</evidence>
<dbReference type="Pfam" id="PF07986">
    <property type="entry name" value="TBCC"/>
    <property type="match status" value="1"/>
</dbReference>
<keyword evidence="3" id="KW-0963">Cytoplasm</keyword>
<evidence type="ECO:0000313" key="10">
    <source>
        <dbReference type="Proteomes" id="UP000078544"/>
    </source>
</evidence>
<dbReference type="InterPro" id="IPR031925">
    <property type="entry name" value="TBCC_N"/>
</dbReference>
<dbReference type="OrthoDB" id="194775at2759"/>
<dbReference type="Proteomes" id="UP000078544">
    <property type="component" value="Unassembled WGS sequence"/>
</dbReference>
<feature type="region of interest" description="Disordered" evidence="7">
    <location>
        <begin position="99"/>
        <end position="155"/>
    </location>
</feature>
<reference evidence="9 10" key="1">
    <citation type="journal article" date="2016" name="Genome Biol. Evol.">
        <title>Divergent and convergent evolution of fungal pathogenicity.</title>
        <authorList>
            <person name="Shang Y."/>
            <person name="Xiao G."/>
            <person name="Zheng P."/>
            <person name="Cen K."/>
            <person name="Zhan S."/>
            <person name="Wang C."/>
        </authorList>
    </citation>
    <scope>NUCLEOTIDE SEQUENCE [LARGE SCALE GENOMIC DNA]</scope>
    <source>
        <strain evidence="9 10">RCEF 2490</strain>
    </source>
</reference>
<name>A0A167ZDR8_9HYPO</name>
<evidence type="ECO:0000256" key="3">
    <source>
        <dbReference type="ARBA" id="ARBA00022490"/>
    </source>
</evidence>
<dbReference type="AlphaFoldDB" id="A0A167ZDR8"/>
<keyword evidence="4" id="KW-0007">Acetylation</keyword>
<dbReference type="SMART" id="SM00673">
    <property type="entry name" value="CARP"/>
    <property type="match status" value="1"/>
</dbReference>
<dbReference type="InterPro" id="IPR038397">
    <property type="entry name" value="TBCC_N_sf"/>
</dbReference>
<comment type="caution">
    <text evidence="9">The sequence shown here is derived from an EMBL/GenBank/DDBJ whole genome shotgun (WGS) entry which is preliminary data.</text>
</comment>
<dbReference type="PANTHER" id="PTHR15139">
    <property type="entry name" value="TUBULIN FOLDING COFACTOR C"/>
    <property type="match status" value="1"/>
</dbReference>
<dbReference type="InterPro" id="IPR006599">
    <property type="entry name" value="CARP_motif"/>
</dbReference>
<dbReference type="InterPro" id="IPR017901">
    <property type="entry name" value="C-CAP_CF_C-like"/>
</dbReference>
<evidence type="ECO:0000259" key="8">
    <source>
        <dbReference type="PROSITE" id="PS51329"/>
    </source>
</evidence>
<dbReference type="GO" id="GO:0015631">
    <property type="term" value="F:tubulin binding"/>
    <property type="evidence" value="ECO:0007669"/>
    <property type="project" value="InterPro"/>
</dbReference>
<dbReference type="GO" id="GO:0005737">
    <property type="term" value="C:cytoplasm"/>
    <property type="evidence" value="ECO:0007669"/>
    <property type="project" value="UniProtKB-SubCell"/>
</dbReference>
<feature type="domain" description="C-CAP/cofactor C-like" evidence="8">
    <location>
        <begin position="190"/>
        <end position="316"/>
    </location>
</feature>
<dbReference type="InterPro" id="IPR027684">
    <property type="entry name" value="TBCC"/>
</dbReference>
<dbReference type="PROSITE" id="PS51329">
    <property type="entry name" value="C_CAP_COFACTOR_C"/>
    <property type="match status" value="1"/>
</dbReference>
<evidence type="ECO:0000256" key="7">
    <source>
        <dbReference type="SAM" id="MobiDB-lite"/>
    </source>
</evidence>
<dbReference type="FunFam" id="2.160.20.70:FF:000011">
    <property type="entry name" value="Tubulin-specific chaperone c, putative"/>
    <property type="match status" value="1"/>
</dbReference>
<dbReference type="Pfam" id="PF16752">
    <property type="entry name" value="TBCC_N"/>
    <property type="match status" value="1"/>
</dbReference>
<dbReference type="Gene3D" id="2.160.20.70">
    <property type="match status" value="1"/>
</dbReference>
<dbReference type="Gene3D" id="1.20.58.1250">
    <property type="entry name" value="Tubulin Binding Cofactor C, N-terminal domain"/>
    <property type="match status" value="1"/>
</dbReference>
<dbReference type="GO" id="GO:0007021">
    <property type="term" value="P:tubulin complex assembly"/>
    <property type="evidence" value="ECO:0007669"/>
    <property type="project" value="TreeGrafter"/>
</dbReference>
<evidence type="ECO:0000256" key="4">
    <source>
        <dbReference type="ARBA" id="ARBA00022990"/>
    </source>
</evidence>
<evidence type="ECO:0000256" key="6">
    <source>
        <dbReference type="ARBA" id="ARBA00026055"/>
    </source>
</evidence>
<comment type="subcellular location">
    <subcellularLocation>
        <location evidence="1">Cytoplasm</location>
    </subcellularLocation>
</comment>
<protein>
    <submittedName>
        <fullName evidence="9">Tubulin binding cofactor C</fullName>
    </submittedName>
</protein>
<dbReference type="InterPro" id="IPR012945">
    <property type="entry name" value="Tubulin-bd_cofactor_C_dom"/>
</dbReference>
<accession>A0A167ZDR8</accession>
<comment type="subunit">
    <text evidence="6">Supercomplex made of cofactors A to E. Cofactors A and D function by capturing and stabilizing tubulin in a quasi-native conformation. Cofactor E binds to the cofactor D-tubulin complex; interaction with cofactor C then causes the release of tubulin polypeptides that are committed to the native state.</text>
</comment>
<organism evidence="9 10">
    <name type="scientific">Moelleriella libera RCEF 2490</name>
    <dbReference type="NCBI Taxonomy" id="1081109"/>
    <lineage>
        <taxon>Eukaryota</taxon>
        <taxon>Fungi</taxon>
        <taxon>Dikarya</taxon>
        <taxon>Ascomycota</taxon>
        <taxon>Pezizomycotina</taxon>
        <taxon>Sordariomycetes</taxon>
        <taxon>Hypocreomycetidae</taxon>
        <taxon>Hypocreales</taxon>
        <taxon>Clavicipitaceae</taxon>
        <taxon>Moelleriella</taxon>
    </lineage>
</organism>
<evidence type="ECO:0000256" key="1">
    <source>
        <dbReference type="ARBA" id="ARBA00004496"/>
    </source>
</evidence>
<gene>
    <name evidence="9" type="ORF">AAL_06152</name>
</gene>
<keyword evidence="10" id="KW-1185">Reference proteome</keyword>
<comment type="similarity">
    <text evidence="2">Belongs to the TBCC family.</text>
</comment>
<dbReference type="GO" id="GO:0007023">
    <property type="term" value="P:post-chaperonin tubulin folding pathway"/>
    <property type="evidence" value="ECO:0007669"/>
    <property type="project" value="InterPro"/>
</dbReference>
<dbReference type="InterPro" id="IPR016098">
    <property type="entry name" value="CAP/MinC_C"/>
</dbReference>
<sequence length="363" mass="40329">MDPSQKFYRFFQDHVAELQDLIDQLQSVASVAGERQEAIDHVLASISKLQHEVADAADFTPAYDRKQYSDAIKGLQEKLNETIAKVTPKSRFQFRRSSIQRHVDMGAPENDPRLHPGSLSRNALNHRDDEQLQQDTTESRDQVSELPRNNGRDYNAELAKPSTHFIRQPSFSAASSIGISKQADLHIILPSSAARATASGSLTELNRCIVDMSVPTAEGRPFPGLALRDVSHSLIIAGRVDGPVHITGVTDSILVVTARQVRIHECKNVDIYLHCTSHPIIEDCTGMRFAPLPQCYALEEDAERENQWDQVDDFKWLKAGQSPNWTTLSAAEVVDETIWTKVVPGQPGSSVGETLKKVGIPRH</sequence>
<evidence type="ECO:0000256" key="5">
    <source>
        <dbReference type="ARBA" id="ARBA00023186"/>
    </source>
</evidence>
<dbReference type="PANTHER" id="PTHR15139:SF0">
    <property type="entry name" value="TUBULIN-SPECIFIC CHAPERONE C"/>
    <property type="match status" value="1"/>
</dbReference>
<dbReference type="EMBL" id="AZGY01000015">
    <property type="protein sequence ID" value="KZZ92526.1"/>
    <property type="molecule type" value="Genomic_DNA"/>
</dbReference>